<organism evidence="3 4">
    <name type="scientific">Cellvibrio zantedeschiae</name>
    <dbReference type="NCBI Taxonomy" id="1237077"/>
    <lineage>
        <taxon>Bacteria</taxon>
        <taxon>Pseudomonadati</taxon>
        <taxon>Pseudomonadota</taxon>
        <taxon>Gammaproteobacteria</taxon>
        <taxon>Cellvibrionales</taxon>
        <taxon>Cellvibrionaceae</taxon>
        <taxon>Cellvibrio</taxon>
    </lineage>
</organism>
<dbReference type="PANTHER" id="PTHR38690:SF1">
    <property type="entry name" value="PROTEASE"/>
    <property type="match status" value="1"/>
</dbReference>
<evidence type="ECO:0000259" key="2">
    <source>
        <dbReference type="Pfam" id="PF13116"/>
    </source>
</evidence>
<dbReference type="InterPro" id="IPR011836">
    <property type="entry name" value="YhdP"/>
</dbReference>
<keyword evidence="1" id="KW-0472">Membrane</keyword>
<feature type="domain" description="YhdP central" evidence="2">
    <location>
        <begin position="6"/>
        <end position="1341"/>
    </location>
</feature>
<reference evidence="4" key="1">
    <citation type="journal article" date="2019" name="Int. J. Syst. Evol. Microbiol.">
        <title>The Global Catalogue of Microorganisms (GCM) 10K type strain sequencing project: providing services to taxonomists for standard genome sequencing and annotation.</title>
        <authorList>
            <consortium name="The Broad Institute Genomics Platform"/>
            <consortium name="The Broad Institute Genome Sequencing Center for Infectious Disease"/>
            <person name="Wu L."/>
            <person name="Ma J."/>
        </authorList>
    </citation>
    <scope>NUCLEOTIDE SEQUENCE [LARGE SCALE GENOMIC DNA]</scope>
    <source>
        <strain evidence="4">KCTC 32239</strain>
    </source>
</reference>
<feature type="transmembrane region" description="Helical" evidence="1">
    <location>
        <begin position="1296"/>
        <end position="1315"/>
    </location>
</feature>
<dbReference type="Pfam" id="PF13116">
    <property type="entry name" value="YhdP"/>
    <property type="match status" value="1"/>
</dbReference>
<dbReference type="EMBL" id="BMYZ01000001">
    <property type="protein sequence ID" value="GGY63850.1"/>
    <property type="molecule type" value="Genomic_DNA"/>
</dbReference>
<keyword evidence="1" id="KW-1133">Transmembrane helix</keyword>
<evidence type="ECO:0000313" key="4">
    <source>
        <dbReference type="Proteomes" id="UP000619761"/>
    </source>
</evidence>
<dbReference type="InterPro" id="IPR025263">
    <property type="entry name" value="YhdP_central"/>
</dbReference>
<gene>
    <name evidence="3" type="ORF">GCM10011613_04460</name>
</gene>
<dbReference type="PANTHER" id="PTHR38690">
    <property type="entry name" value="PROTEASE-RELATED"/>
    <property type="match status" value="1"/>
</dbReference>
<protein>
    <submittedName>
        <fullName evidence="3">TIGR02099 family protein</fullName>
    </submittedName>
</protein>
<keyword evidence="1" id="KW-0812">Transmembrane</keyword>
<proteinExistence type="predicted"/>
<comment type="caution">
    <text evidence="3">The sequence shown here is derived from an EMBL/GenBank/DDBJ whole genome shotgun (WGS) entry which is preliminary data.</text>
</comment>
<dbReference type="RefSeq" id="WP_189415685.1">
    <property type="nucleotide sequence ID" value="NZ_BMYZ01000001.1"/>
</dbReference>
<evidence type="ECO:0000256" key="1">
    <source>
        <dbReference type="SAM" id="Phobius"/>
    </source>
</evidence>
<name>A0ABQ3AQ63_9GAMM</name>
<evidence type="ECO:0000313" key="3">
    <source>
        <dbReference type="EMBL" id="GGY63850.1"/>
    </source>
</evidence>
<sequence>MTAYARKLIKWFYLLFALAAISLAVLVQAGRSFSHLLADYPQELGSYLSNKLNAKVTIGAIKAEWVGLKPMVDVRDLRIISQTDKPIFSLGHAQMRLDLLGSLGHARLVWSALQLDKVQMDFVQTDDGFWQVSGIPRKAKSQDEKGARLDSLIDMSLLSRRIEFAQTQLNFHFASGTTTTLNSPLLRMENAGDFHRLSLQVDVDGNPKTLTLIAEGKGDPRRRETFSSKGFVQLKQFPTNEPIAATTAFLLRGIKAEVHSEGALDASLWFSSRPKYEGLNVEGKVSIQRLNVPILGQSLTFDSFATDVVGHWLYSGQWQLALQKMNAKVNQHKVENLSFAASAGSFAEPVLLHLPKVDLQRLNQTLDSAGVLGEGRLRDVMRQLGPEGELRNVQFAIPTQNPKAWELQANLAKVGVNAWQGVPALRTVDGFVYANKNGGFVDIDSREGFSMHYSPTYSAPMEYKQAKGQVAWWLQPDKNQIYVNSGALEFINGEEHAKGYMWLSLPWQRNTGDIDLYLQIGAKKLNASLYSKYTPAVVPRSLLDWLEKSIGPNNAGFVDQVGFVYRGTLNNRNPAARSHQLFVDIKHAQLNYHPEWPALDSIDGRLLVSDNDVAASVDKARLFNSDVGVTQVNVNPNPDGHGSLLRVNGSVEGGAEDGLRVLRESMLRRYIGSNMDTWKLDGKMHTELNIAVPLDPKGTGATQQVDIDLESPNFEMGNLKLVMQDVQGHLNFNETTGLSSEGLNGVLFGQPVKTLLSTRKQGDASQTLVEVKGDVDAQALAKWTQRPEVLFLDGRVPYNATVELNHKSATADPASNSPFAVVTVTSPLSGVAVDLPAPYGKTAEGERFFRFKMSMSDKVSLIDMVYGENVQALFELDPHQENKLLNANIALNDSAKLAIEPQFLLSGNVPGLDIEPWKKVQQRYLGFGAQIDALKPKASAAHGETSYQPEIPITEESPVLVAGLPFRAQVLLGHYQVGPLALDDIHIRAERLYDAWKVAFKNPLLDGEIRIPNDSAKPLQINLESLRLTSALLGAKEVEAAVVAGQLPKVPGISVDPRTLPLADMSVKALYMDEVNYGNWSLQIRPQAQGVLFDKINGTVKGVTVGAMSTLDADNKIVSNSAGAKMEWLVSESGSSTHFIGELSATDLSAVLREWQKPDMLESKLARFKVDATWSGDPQDFALKKMAGNIDVWIEQGRFKNNPSPGSDGLLRLMAVLNFDSLARRLRLDFSDLYQSGLAYDQISGKVNFTPGTMTFVEPLDVKTPSSRLQMAGKLDLENEKIDARLVATLPVVGSYTFFTALVTGLPAAAGIYIVSKLFKKQVDRATSISYSLQGNWNDPKMSFDRLFESEDELIKNVNKEKAPAKNRRRKVQN</sequence>
<keyword evidence="4" id="KW-1185">Reference proteome</keyword>
<accession>A0ABQ3AQ63</accession>
<dbReference type="Proteomes" id="UP000619761">
    <property type="component" value="Unassembled WGS sequence"/>
</dbReference>